<name>A0A0K2T9F1_LEPSM</name>
<reference evidence="1" key="1">
    <citation type="submission" date="2014-05" db="EMBL/GenBank/DDBJ databases">
        <authorList>
            <person name="Chronopoulou M."/>
        </authorList>
    </citation>
    <scope>NUCLEOTIDE SEQUENCE</scope>
    <source>
        <tissue evidence="1">Whole organism</tissue>
    </source>
</reference>
<organism evidence="1">
    <name type="scientific">Lepeophtheirus salmonis</name>
    <name type="common">Salmon louse</name>
    <name type="synonym">Caligus salmonis</name>
    <dbReference type="NCBI Taxonomy" id="72036"/>
    <lineage>
        <taxon>Eukaryota</taxon>
        <taxon>Metazoa</taxon>
        <taxon>Ecdysozoa</taxon>
        <taxon>Arthropoda</taxon>
        <taxon>Crustacea</taxon>
        <taxon>Multicrustacea</taxon>
        <taxon>Hexanauplia</taxon>
        <taxon>Copepoda</taxon>
        <taxon>Siphonostomatoida</taxon>
        <taxon>Caligidae</taxon>
        <taxon>Lepeophtheirus</taxon>
    </lineage>
</organism>
<feature type="non-terminal residue" evidence="1">
    <location>
        <position position="1"/>
    </location>
</feature>
<accession>A0A0K2T9F1</accession>
<protein>
    <submittedName>
        <fullName evidence="1">Uncharacterized protein</fullName>
    </submittedName>
</protein>
<dbReference type="AlphaFoldDB" id="A0A0K2T9F1"/>
<evidence type="ECO:0000313" key="1">
    <source>
        <dbReference type="EMBL" id="CDW22096.1"/>
    </source>
</evidence>
<sequence>WSGQGISTLKARSNEQVFHSVNLISFNGKIVHCAGTFSYQGDLRLVILHPQLLLLKLLKVNSASSPTLRKLFH</sequence>
<dbReference type="EMBL" id="HACA01004735">
    <property type="protein sequence ID" value="CDW22096.1"/>
    <property type="molecule type" value="Transcribed_RNA"/>
</dbReference>
<proteinExistence type="predicted"/>